<keyword evidence="2" id="KW-0378">Hydrolase</keyword>
<sequence>MKGTPALLMILLALSGCRPPSASAPGEGVQEAAPAAAAPGGQGGGAASSGRPPRSVPSTVQVVKAARDGVVLITRFTPLEGGTLFGPRSPAPGDVEVPAASGSGFVIDRAGHILTNEHVVRDASALLVRLRGREQAYPASVVGTAPDYDLALLRVRGVPPADLRPLPLGDSDALEAGETATALGAPFGLTLTVTQGIVSAVGRMIPTGVDRVPQPAVQTDAAINPGNSGGPLLNALGQVIGVNTQIFSPVRDAAGTGQNAGIGFAIPINVARSLLPRLLAGELIRLPHLGLLALNLRELAPAARRDLGLPARGLLVQTVEPGSPAAAAGLRGGARVRRFPDGTIRLGGDVITAAGGRAVASVQDLQAALLGERPGVRVPLTLRRGDRTLTVPRTLPAAPPPPFAPSVQPL</sequence>
<evidence type="ECO:0000256" key="4">
    <source>
        <dbReference type="SAM" id="SignalP"/>
    </source>
</evidence>
<evidence type="ECO:0000256" key="3">
    <source>
        <dbReference type="SAM" id="MobiDB-lite"/>
    </source>
</evidence>
<evidence type="ECO:0000313" key="6">
    <source>
        <dbReference type="EMBL" id="MBB5234790.1"/>
    </source>
</evidence>
<dbReference type="InterPro" id="IPR001478">
    <property type="entry name" value="PDZ"/>
</dbReference>
<feature type="signal peptide" evidence="4">
    <location>
        <begin position="1"/>
        <end position="24"/>
    </location>
</feature>
<evidence type="ECO:0000313" key="7">
    <source>
        <dbReference type="Proteomes" id="UP000525389"/>
    </source>
</evidence>
<dbReference type="InterPro" id="IPR001940">
    <property type="entry name" value="Peptidase_S1C"/>
</dbReference>
<evidence type="ECO:0000256" key="2">
    <source>
        <dbReference type="ARBA" id="ARBA00022801"/>
    </source>
</evidence>
<dbReference type="AlphaFoldDB" id="A0A7W8GFU2"/>
<dbReference type="InterPro" id="IPR036034">
    <property type="entry name" value="PDZ_sf"/>
</dbReference>
<evidence type="ECO:0000259" key="5">
    <source>
        <dbReference type="PROSITE" id="PS50106"/>
    </source>
</evidence>
<dbReference type="SUPFAM" id="SSF50156">
    <property type="entry name" value="PDZ domain-like"/>
    <property type="match status" value="1"/>
</dbReference>
<keyword evidence="4" id="KW-0732">Signal</keyword>
<dbReference type="Pfam" id="PF13180">
    <property type="entry name" value="PDZ_2"/>
    <property type="match status" value="1"/>
</dbReference>
<dbReference type="Pfam" id="PF13365">
    <property type="entry name" value="Trypsin_2"/>
    <property type="match status" value="1"/>
</dbReference>
<dbReference type="GO" id="GO:0006508">
    <property type="term" value="P:proteolysis"/>
    <property type="evidence" value="ECO:0007669"/>
    <property type="project" value="UniProtKB-KW"/>
</dbReference>
<dbReference type="RefSeq" id="WP_184029072.1">
    <property type="nucleotide sequence ID" value="NZ_JACHFN010000007.1"/>
</dbReference>
<dbReference type="SUPFAM" id="SSF50494">
    <property type="entry name" value="Trypsin-like serine proteases"/>
    <property type="match status" value="1"/>
</dbReference>
<feature type="region of interest" description="Disordered" evidence="3">
    <location>
        <begin position="21"/>
        <end position="59"/>
    </location>
</feature>
<protein>
    <submittedName>
        <fullName evidence="6">S1-C subfamily serine protease</fullName>
    </submittedName>
</protein>
<name>A0A7W8GFU2_9DEIO</name>
<keyword evidence="1 6" id="KW-0645">Protease</keyword>
<dbReference type="Proteomes" id="UP000525389">
    <property type="component" value="Unassembled WGS sequence"/>
</dbReference>
<dbReference type="InterPro" id="IPR051201">
    <property type="entry name" value="Chloro_Bact_Ser_Proteases"/>
</dbReference>
<organism evidence="6 7">
    <name type="scientific">Deinococcus budaensis</name>
    <dbReference type="NCBI Taxonomy" id="1665626"/>
    <lineage>
        <taxon>Bacteria</taxon>
        <taxon>Thermotogati</taxon>
        <taxon>Deinococcota</taxon>
        <taxon>Deinococci</taxon>
        <taxon>Deinococcales</taxon>
        <taxon>Deinococcaceae</taxon>
        <taxon>Deinococcus</taxon>
    </lineage>
</organism>
<feature type="region of interest" description="Disordered" evidence="3">
    <location>
        <begin position="391"/>
        <end position="410"/>
    </location>
</feature>
<dbReference type="EMBL" id="JACHFN010000007">
    <property type="protein sequence ID" value="MBB5234790.1"/>
    <property type="molecule type" value="Genomic_DNA"/>
</dbReference>
<dbReference type="PRINTS" id="PR00834">
    <property type="entry name" value="PROTEASES2C"/>
</dbReference>
<dbReference type="Gene3D" id="2.40.10.120">
    <property type="match status" value="1"/>
</dbReference>
<proteinExistence type="predicted"/>
<reference evidence="6 7" key="1">
    <citation type="submission" date="2020-08" db="EMBL/GenBank/DDBJ databases">
        <title>Genomic Encyclopedia of Type Strains, Phase IV (KMG-IV): sequencing the most valuable type-strain genomes for metagenomic binning, comparative biology and taxonomic classification.</title>
        <authorList>
            <person name="Goeker M."/>
        </authorList>
    </citation>
    <scope>NUCLEOTIDE SEQUENCE [LARGE SCALE GENOMIC DNA]</scope>
    <source>
        <strain evidence="6 7">DSM 101791</strain>
    </source>
</reference>
<dbReference type="GO" id="GO:0004252">
    <property type="term" value="F:serine-type endopeptidase activity"/>
    <property type="evidence" value="ECO:0007669"/>
    <property type="project" value="InterPro"/>
</dbReference>
<dbReference type="SMART" id="SM00228">
    <property type="entry name" value="PDZ"/>
    <property type="match status" value="1"/>
</dbReference>
<dbReference type="PROSITE" id="PS51257">
    <property type="entry name" value="PROKAR_LIPOPROTEIN"/>
    <property type="match status" value="1"/>
</dbReference>
<gene>
    <name evidence="6" type="ORF">HNQ09_002233</name>
</gene>
<dbReference type="PANTHER" id="PTHR43343:SF3">
    <property type="entry name" value="PROTEASE DO-LIKE 8, CHLOROPLASTIC"/>
    <property type="match status" value="1"/>
</dbReference>
<comment type="caution">
    <text evidence="6">The sequence shown here is derived from an EMBL/GenBank/DDBJ whole genome shotgun (WGS) entry which is preliminary data.</text>
</comment>
<feature type="chain" id="PRO_5030914415" evidence="4">
    <location>
        <begin position="25"/>
        <end position="410"/>
    </location>
</feature>
<dbReference type="PANTHER" id="PTHR43343">
    <property type="entry name" value="PEPTIDASE S12"/>
    <property type="match status" value="1"/>
</dbReference>
<evidence type="ECO:0000256" key="1">
    <source>
        <dbReference type="ARBA" id="ARBA00022670"/>
    </source>
</evidence>
<feature type="compositionally biased region" description="Low complexity" evidence="3">
    <location>
        <begin position="24"/>
        <end position="39"/>
    </location>
</feature>
<keyword evidence="7" id="KW-1185">Reference proteome</keyword>
<feature type="domain" description="PDZ" evidence="5">
    <location>
        <begin position="296"/>
        <end position="386"/>
    </location>
</feature>
<dbReference type="PROSITE" id="PS50106">
    <property type="entry name" value="PDZ"/>
    <property type="match status" value="1"/>
</dbReference>
<accession>A0A7W8GFU2</accession>
<dbReference type="Gene3D" id="2.30.42.10">
    <property type="match status" value="1"/>
</dbReference>
<dbReference type="InterPro" id="IPR009003">
    <property type="entry name" value="Peptidase_S1_PA"/>
</dbReference>